<evidence type="ECO:0000313" key="2">
    <source>
        <dbReference type="Proteomes" id="UP000196655"/>
    </source>
</evidence>
<keyword evidence="2" id="KW-1185">Reference proteome</keyword>
<accession>A0A211ZG07</accession>
<dbReference type="RefSeq" id="WP_088154484.1">
    <property type="nucleotide sequence ID" value="NZ_NHON01000066.1"/>
</dbReference>
<dbReference type="GO" id="GO:0030153">
    <property type="term" value="P:bacteriocin immunity"/>
    <property type="evidence" value="ECO:0007669"/>
    <property type="project" value="InterPro"/>
</dbReference>
<organism evidence="1 2">
    <name type="scientific">Inquilinus limosus</name>
    <dbReference type="NCBI Taxonomy" id="171674"/>
    <lineage>
        <taxon>Bacteria</taxon>
        <taxon>Pseudomonadati</taxon>
        <taxon>Pseudomonadota</taxon>
        <taxon>Alphaproteobacteria</taxon>
        <taxon>Rhodospirillales</taxon>
        <taxon>Rhodospirillaceae</taxon>
        <taxon>Inquilinus</taxon>
    </lineage>
</organism>
<comment type="caution">
    <text evidence="1">The sequence shown here is derived from an EMBL/GenBank/DDBJ whole genome shotgun (WGS) entry which is preliminary data.</text>
</comment>
<dbReference type="InterPro" id="IPR020127">
    <property type="entry name" value="Colicin-E5_imm"/>
</dbReference>
<dbReference type="InterPro" id="IPR037234">
    <property type="entry name" value="ImmE5_sf"/>
</dbReference>
<dbReference type="EMBL" id="NHON01000066">
    <property type="protein sequence ID" value="OWJ64173.1"/>
    <property type="molecule type" value="Genomic_DNA"/>
</dbReference>
<reference evidence="2" key="1">
    <citation type="submission" date="2017-05" db="EMBL/GenBank/DDBJ databases">
        <authorList>
            <person name="Macchi M."/>
            <person name="Festa S."/>
            <person name="Coppotelli B.M."/>
            <person name="Morelli I.S."/>
        </authorList>
    </citation>
    <scope>NUCLEOTIDE SEQUENCE [LARGE SCALE GENOMIC DNA]</scope>
    <source>
        <strain evidence="2">I</strain>
    </source>
</reference>
<proteinExistence type="predicted"/>
<name>A0A211ZG07_9PROT</name>
<dbReference type="Gene3D" id="3.30.190.30">
    <property type="match status" value="1"/>
</dbReference>
<dbReference type="SUPFAM" id="SSF143469">
    <property type="entry name" value="ImmE5-like"/>
    <property type="match status" value="1"/>
</dbReference>
<dbReference type="Proteomes" id="UP000196655">
    <property type="component" value="Unassembled WGS sequence"/>
</dbReference>
<dbReference type="Pfam" id="PF11480">
    <property type="entry name" value="ImmE5"/>
    <property type="match status" value="1"/>
</dbReference>
<dbReference type="OrthoDB" id="7067632at2"/>
<protein>
    <submittedName>
        <fullName evidence="1">Uncharacterized protein</fullName>
    </submittedName>
</protein>
<evidence type="ECO:0000313" key="1">
    <source>
        <dbReference type="EMBL" id="OWJ64173.1"/>
    </source>
</evidence>
<dbReference type="AlphaFoldDB" id="A0A211ZG07"/>
<gene>
    <name evidence="1" type="ORF">BWR60_26095</name>
</gene>
<sequence length="123" mass="14076">MKGPRSILYDRAQDFFDLEGNYVMTLTPQAALDVCQSLIEKNLVALMIEGGIWRNPGLEPRLDCIWNARPKNLSTSEGINITNKQAYKFIKEEHRLGHDVFILTVEDIDIAIETYVKNGDEFM</sequence>